<evidence type="ECO:0000313" key="2">
    <source>
        <dbReference type="Proteomes" id="UP000244193"/>
    </source>
</evidence>
<organism evidence="1 2">
    <name type="scientific">Flavobacterium magnum</name>
    <dbReference type="NCBI Taxonomy" id="2162713"/>
    <lineage>
        <taxon>Bacteria</taxon>
        <taxon>Pseudomonadati</taxon>
        <taxon>Bacteroidota</taxon>
        <taxon>Flavobacteriia</taxon>
        <taxon>Flavobacteriales</taxon>
        <taxon>Flavobacteriaceae</taxon>
        <taxon>Flavobacterium</taxon>
    </lineage>
</organism>
<evidence type="ECO:0000313" key="1">
    <source>
        <dbReference type="EMBL" id="AWA29671.1"/>
    </source>
</evidence>
<dbReference type="Pfam" id="PF13692">
    <property type="entry name" value="Glyco_trans_1_4"/>
    <property type="match status" value="1"/>
</dbReference>
<dbReference type="KEGG" id="fmg:HYN48_06015"/>
<dbReference type="Proteomes" id="UP000244193">
    <property type="component" value="Chromosome"/>
</dbReference>
<keyword evidence="1" id="KW-0808">Transferase</keyword>
<dbReference type="EMBL" id="CP028811">
    <property type="protein sequence ID" value="AWA29671.1"/>
    <property type="molecule type" value="Genomic_DNA"/>
</dbReference>
<dbReference type="AlphaFoldDB" id="A0A2S0REZ7"/>
<dbReference type="GO" id="GO:0016740">
    <property type="term" value="F:transferase activity"/>
    <property type="evidence" value="ECO:0007669"/>
    <property type="project" value="UniProtKB-KW"/>
</dbReference>
<proteinExistence type="predicted"/>
<sequence>MDTMPKKLLIIGLVWPESNSSAAGSRMMQLVRLFLDHGMQIVFGSAAQQGEFSDWLELPGLTTRQLQLNDSSFDDFVTAYNPDMVLFDRFVSEEQFGWRVAAQCPDALRVLDTEDLHCLRLARQHAVKQQRMFTEDDLFSDTAKREISAILRCDLSLIISEYEMKILTEVFKIDPALLFYLPFLQDLRKGDLFKTWPAYEQRSGFMFIGNFYHEPNKDAVRYLKEQVWPQIRVKMPEAVISIYGAYVPAMIQQMHQPDSGFLIMGRVASAEAAIKSAKVMLAPLRFGAGLKGKLLEAMLYGTPTVTTSVGAEGMQHECLWNGLVADDNPEQIANAAVQLYNDTLLWTAAQSQGAFILAAKFDRALYESRFINHISLVISGIKKHRRNNFIGSVLSYNAFLATKYLSRWIEEKNKSNYQ</sequence>
<gene>
    <name evidence="1" type="ORF">HYN48_06015</name>
</gene>
<dbReference type="RefSeq" id="WP_108370255.1">
    <property type="nucleotide sequence ID" value="NZ_CP028811.1"/>
</dbReference>
<dbReference type="Gene3D" id="3.40.50.2000">
    <property type="entry name" value="Glycogen Phosphorylase B"/>
    <property type="match status" value="1"/>
</dbReference>
<dbReference type="OrthoDB" id="9807209at2"/>
<reference evidence="1 2" key="1">
    <citation type="submission" date="2018-04" db="EMBL/GenBank/DDBJ databases">
        <title>Genome sequencing of Flavobacterium sp. HYN0048.</title>
        <authorList>
            <person name="Yi H."/>
            <person name="Baek C."/>
        </authorList>
    </citation>
    <scope>NUCLEOTIDE SEQUENCE [LARGE SCALE GENOMIC DNA]</scope>
    <source>
        <strain evidence="1 2">HYN0048</strain>
    </source>
</reference>
<protein>
    <submittedName>
        <fullName evidence="1">Glycosyltransferase</fullName>
    </submittedName>
</protein>
<dbReference type="SUPFAM" id="SSF53756">
    <property type="entry name" value="UDP-Glycosyltransferase/glycogen phosphorylase"/>
    <property type="match status" value="1"/>
</dbReference>
<keyword evidence="2" id="KW-1185">Reference proteome</keyword>
<name>A0A2S0REZ7_9FLAO</name>
<accession>A0A2S0REZ7</accession>